<feature type="compositionally biased region" description="Polar residues" evidence="2">
    <location>
        <begin position="585"/>
        <end position="606"/>
    </location>
</feature>
<evidence type="ECO:0000256" key="2">
    <source>
        <dbReference type="SAM" id="MobiDB-lite"/>
    </source>
</evidence>
<keyword evidence="3" id="KW-1133">Transmembrane helix</keyword>
<keyword evidence="1" id="KW-0175">Coiled coil</keyword>
<feature type="compositionally biased region" description="Basic and acidic residues" evidence="2">
    <location>
        <begin position="125"/>
        <end position="136"/>
    </location>
</feature>
<feature type="region of interest" description="Disordered" evidence="2">
    <location>
        <begin position="91"/>
        <end position="136"/>
    </location>
</feature>
<sequence length="1315" mass="145425">MTADAEINALKPESPPEESSSFAAGGEVDLEAIQGADQSPILESVNGEGRDLGEKAVGIDGVCGNAQVKENGDLHVDLGSDKAGALIVAEESRDPVESGSVVEEGVNAGERSEREAEPEVSVSAEAEHKVDDEKEPVEIVREIEERAALEDNKEKGLDLKLEEGNEIVVEVKSDDGKLGEEAMENPNVVAEIAREEVEENPEPVIEDSMESQSMVEEKDGAEIGESPEVVVEDTKEPGNMVEKGLESEDVAAGKGAEEVSENHELVLEEAPESENVVEESSSEVSKNHELVIEEAPESKDVISESGGEQVSESCELVIEEPEEPQKKDDMAAGMGSEQVSGSHEVVIEEALGSKDVVAENINEEVGEKPQLMVEELLISENAIAETDSEEVSVSLKLMVEDTPESKSVIVETGSDDVSARPEFVIKEVAELKEDVVAEKGSEEVTDSPELKVKEAQDSENVFVGPGSEEVSESMQLMVREEPESENVVTETASEEVELMKEHDILVDESKAHNDDRVESELETSLVEAAAEAVKVEERELPEALISQNMASKSIVVKPEEVLSTDVAKPPQRNDDFDENDDKVDQVQQDETLGKNGNVNDPVQNSDALGENGALADQPQTDQASSENGVDEVESDEHLGENGVARELKTEAGPGAYENGHAALLIDEKQEDQVAGNGSEVSTCTDTDEPALSGITDELVGSSDEVELSMSKVNDDKLNSNEPVTAKETEKTDGQVVKQQTYWLAKITWYHDSELAAQIKHAQAQRAELTISRSKISNEIREQRETLNKCRDLLEEARKVETAARHILNAKHKEVEAVQLKIESLKNANMLDNIDDQIRSMEHMLQHETIPLQQEKQLMVDIKKLKEHREKLSSSMARERQIEALDQKDQIVGTLKLLRKELEPLKFDLNQASKKRIAAVEKFDKERKCLDDLLKNQKHVDDRRQAAFQLEMKLSNENKHYREYLADKATAGTYLASGDERISCHCNNQVEKVMKLWNTDDKFRKQYVESNVRSTLRRLKTLDGRSLAPGEQAPVLPSVEVMGPGNVSVLSSNDTKMSGPALALKGEKVSAITRTEKKDSSPTSKLSQRTQSASLRKTTKVTSEENTINVLNNVGIEDTKSEIKRTKEEEEMMRQAEDLARKEAEMARKEEEVRKAKLEAELKERLRQEQKAKAKEAEERKRRQAEKAQARAELKAQKEAELKEKKRAKKEAKKNKAVAAETADDNVEGDSAPMKSTVPETANEQEVKVTTTSRKPSRPPPLTKKYNKIEPLPLPLRNRSRRKMNTWIQWGLGIAAVVLMFFTYKYLPSSNPAKQT</sequence>
<feature type="region of interest" description="Disordered" evidence="2">
    <location>
        <begin position="1"/>
        <end position="27"/>
    </location>
</feature>
<feature type="compositionally biased region" description="Polar residues" evidence="2">
    <location>
        <begin position="1080"/>
        <end position="1099"/>
    </location>
</feature>
<proteinExistence type="predicted"/>
<gene>
    <name evidence="4" type="ORF">J5N97_005491</name>
</gene>
<feature type="region of interest" description="Disordered" evidence="2">
    <location>
        <begin position="322"/>
        <end position="341"/>
    </location>
</feature>
<evidence type="ECO:0000313" key="4">
    <source>
        <dbReference type="EMBL" id="KAJ0987135.1"/>
    </source>
</evidence>
<feature type="compositionally biased region" description="Acidic residues" evidence="2">
    <location>
        <begin position="196"/>
        <end position="209"/>
    </location>
</feature>
<feature type="transmembrane region" description="Helical" evidence="3">
    <location>
        <begin position="1286"/>
        <end position="1306"/>
    </location>
</feature>
<feature type="compositionally biased region" description="Low complexity" evidence="2">
    <location>
        <begin position="97"/>
        <end position="106"/>
    </location>
</feature>
<feature type="compositionally biased region" description="Basic and acidic residues" evidence="2">
    <location>
        <begin position="635"/>
        <end position="649"/>
    </location>
</feature>
<feature type="region of interest" description="Disordered" evidence="2">
    <location>
        <begin position="195"/>
        <end position="313"/>
    </location>
</feature>
<feature type="region of interest" description="Disordered" evidence="2">
    <location>
        <begin position="34"/>
        <end position="53"/>
    </location>
</feature>
<feature type="region of interest" description="Disordered" evidence="2">
    <location>
        <begin position="1072"/>
        <end position="1099"/>
    </location>
</feature>
<organism evidence="4 5">
    <name type="scientific">Dioscorea zingiberensis</name>
    <dbReference type="NCBI Taxonomy" id="325984"/>
    <lineage>
        <taxon>Eukaryota</taxon>
        <taxon>Viridiplantae</taxon>
        <taxon>Streptophyta</taxon>
        <taxon>Embryophyta</taxon>
        <taxon>Tracheophyta</taxon>
        <taxon>Spermatophyta</taxon>
        <taxon>Magnoliopsida</taxon>
        <taxon>Liliopsida</taxon>
        <taxon>Dioscoreales</taxon>
        <taxon>Dioscoreaceae</taxon>
        <taxon>Dioscorea</taxon>
    </lineage>
</organism>
<feature type="region of interest" description="Disordered" evidence="2">
    <location>
        <begin position="1120"/>
        <end position="1267"/>
    </location>
</feature>
<comment type="caution">
    <text evidence="4">The sequence shown here is derived from an EMBL/GenBank/DDBJ whole genome shotgun (WGS) entry which is preliminary data.</text>
</comment>
<reference evidence="4" key="1">
    <citation type="submission" date="2021-03" db="EMBL/GenBank/DDBJ databases">
        <authorList>
            <person name="Li Z."/>
            <person name="Yang C."/>
        </authorList>
    </citation>
    <scope>NUCLEOTIDE SEQUENCE</scope>
    <source>
        <strain evidence="4">Dzin_1.0</strain>
        <tissue evidence="4">Leaf</tissue>
    </source>
</reference>
<evidence type="ECO:0000256" key="3">
    <source>
        <dbReference type="SAM" id="Phobius"/>
    </source>
</evidence>
<keyword evidence="3" id="KW-0812">Transmembrane</keyword>
<feature type="compositionally biased region" description="Basic residues" evidence="2">
    <location>
        <begin position="1204"/>
        <end position="1215"/>
    </location>
</feature>
<feature type="region of interest" description="Disordered" evidence="2">
    <location>
        <begin position="548"/>
        <end position="656"/>
    </location>
</feature>
<feature type="region of interest" description="Disordered" evidence="2">
    <location>
        <begin position="671"/>
        <end position="693"/>
    </location>
</feature>
<feature type="compositionally biased region" description="Basic and acidic residues" evidence="2">
    <location>
        <begin position="285"/>
        <end position="302"/>
    </location>
</feature>
<keyword evidence="3" id="KW-0472">Membrane</keyword>
<dbReference type="EMBL" id="JAGGNH010000001">
    <property type="protein sequence ID" value="KAJ0987135.1"/>
    <property type="molecule type" value="Genomic_DNA"/>
</dbReference>
<dbReference type="OrthoDB" id="1703439at2759"/>
<feature type="compositionally biased region" description="Basic and acidic residues" evidence="2">
    <location>
        <begin position="255"/>
        <end position="266"/>
    </location>
</feature>
<name>A0A9D5HRY3_9LILI</name>
<keyword evidence="5" id="KW-1185">Reference proteome</keyword>
<feature type="compositionally biased region" description="Polar residues" evidence="2">
    <location>
        <begin position="617"/>
        <end position="627"/>
    </location>
</feature>
<feature type="compositionally biased region" description="Basic and acidic residues" evidence="2">
    <location>
        <begin position="1120"/>
        <end position="1203"/>
    </location>
</feature>
<dbReference type="PANTHER" id="PTHR48454">
    <property type="entry name" value="PUTATIVE RNA-BINDING DOMAIN-CONTAINING PROTEIN-RELATED"/>
    <property type="match status" value="1"/>
</dbReference>
<dbReference type="PANTHER" id="PTHR48454:SF2">
    <property type="entry name" value="PUTATIVE RNA-BINDING DOMAIN-CONTAINING PROTEIN-RELATED"/>
    <property type="match status" value="1"/>
</dbReference>
<dbReference type="Proteomes" id="UP001085076">
    <property type="component" value="Miscellaneous, Linkage group lg01"/>
</dbReference>
<accession>A0A9D5HRY3</accession>
<evidence type="ECO:0000256" key="1">
    <source>
        <dbReference type="SAM" id="Coils"/>
    </source>
</evidence>
<feature type="compositionally biased region" description="Acidic residues" evidence="2">
    <location>
        <begin position="267"/>
        <end position="281"/>
    </location>
</feature>
<evidence type="ECO:0000313" key="5">
    <source>
        <dbReference type="Proteomes" id="UP001085076"/>
    </source>
</evidence>
<protein>
    <submittedName>
        <fullName evidence="4">Uncharacterized protein</fullName>
    </submittedName>
</protein>
<feature type="coiled-coil region" evidence="1">
    <location>
        <begin position="779"/>
        <end position="827"/>
    </location>
</feature>
<reference evidence="4" key="2">
    <citation type="journal article" date="2022" name="Hortic Res">
        <title>The genome of Dioscorea zingiberensis sheds light on the biosynthesis, origin and evolution of the medicinally important diosgenin saponins.</title>
        <authorList>
            <person name="Li Y."/>
            <person name="Tan C."/>
            <person name="Li Z."/>
            <person name="Guo J."/>
            <person name="Li S."/>
            <person name="Chen X."/>
            <person name="Wang C."/>
            <person name="Dai X."/>
            <person name="Yang H."/>
            <person name="Song W."/>
            <person name="Hou L."/>
            <person name="Xu J."/>
            <person name="Tong Z."/>
            <person name="Xu A."/>
            <person name="Yuan X."/>
            <person name="Wang W."/>
            <person name="Yang Q."/>
            <person name="Chen L."/>
            <person name="Sun Z."/>
            <person name="Wang K."/>
            <person name="Pan B."/>
            <person name="Chen J."/>
            <person name="Bao Y."/>
            <person name="Liu F."/>
            <person name="Qi X."/>
            <person name="Gang D.R."/>
            <person name="Wen J."/>
            <person name="Li J."/>
        </authorList>
    </citation>
    <scope>NUCLEOTIDE SEQUENCE</scope>
    <source>
        <strain evidence="4">Dzin_1.0</strain>
    </source>
</reference>